<dbReference type="PRINTS" id="PR00081">
    <property type="entry name" value="GDHRDH"/>
</dbReference>
<dbReference type="PIRSF" id="PIRSF000126">
    <property type="entry name" value="11-beta-HSD1"/>
    <property type="match status" value="1"/>
</dbReference>
<evidence type="ECO:0000256" key="2">
    <source>
        <dbReference type="ARBA" id="ARBA00023002"/>
    </source>
</evidence>
<proteinExistence type="inferred from homology"/>
<dbReference type="AlphaFoldDB" id="A0A7L5AHF1"/>
<dbReference type="PANTHER" id="PTHR43086">
    <property type="entry name" value="VERY-LONG-CHAIN 3-OXOOACYL-COA REDUCTASE"/>
    <property type="match status" value="1"/>
</dbReference>
<dbReference type="PANTHER" id="PTHR43086:SF3">
    <property type="entry name" value="NADP-DEPENDENT 3-HYDROXY ACID DEHYDROGENASE YDFG"/>
    <property type="match status" value="1"/>
</dbReference>
<gene>
    <name evidence="4" type="ORF">BHD05_08835</name>
</gene>
<dbReference type="KEGG" id="mant:BHD05_08835"/>
<keyword evidence="2" id="KW-0560">Oxidoreductase</keyword>
<evidence type="ECO:0000256" key="1">
    <source>
        <dbReference type="ARBA" id="ARBA00006484"/>
    </source>
</evidence>
<evidence type="ECO:0008006" key="6">
    <source>
        <dbReference type="Google" id="ProtNLM"/>
    </source>
</evidence>
<dbReference type="Proteomes" id="UP000464507">
    <property type="component" value="Chromosome"/>
</dbReference>
<sequence length="292" mass="30436">MDYRGTTALITGASSGLGTEFARQLAARGANLVLVARRLDRLDSLANELTASHGITATTITADLAAPGAAANLHADLGERGIRISTLINNAGFGTRSRFENEAAGRIHEEVSLNVTALVELTHAFYAQLQEGRGALVTLASTAAYQPVPLMAVYAASKAFVLSFTEALWYENKDTALLVLALSPGATRTEFFDVAGAGARVGDFEEPADVVGLALSTLDSKNPPPSVVSGARNRAMSIASTLAPRRTVVNLTGSMTGRNPACGLNDEGVLTTKARHCCAGPSSSVHAVQLWS</sequence>
<dbReference type="SUPFAM" id="SSF51735">
    <property type="entry name" value="NAD(P)-binding Rossmann-fold domains"/>
    <property type="match status" value="1"/>
</dbReference>
<accession>A0A7L5AHF1</accession>
<evidence type="ECO:0000256" key="3">
    <source>
        <dbReference type="RuleBase" id="RU000363"/>
    </source>
</evidence>
<comment type="similarity">
    <text evidence="1 3">Belongs to the short-chain dehydrogenases/reductases (SDR) family.</text>
</comment>
<dbReference type="InterPro" id="IPR036291">
    <property type="entry name" value="NAD(P)-bd_dom_sf"/>
</dbReference>
<dbReference type="GO" id="GO:0016491">
    <property type="term" value="F:oxidoreductase activity"/>
    <property type="evidence" value="ECO:0007669"/>
    <property type="project" value="UniProtKB-KW"/>
</dbReference>
<dbReference type="PRINTS" id="PR00080">
    <property type="entry name" value="SDRFAMILY"/>
</dbReference>
<name>A0A7L5AHF1_9MICO</name>
<reference evidence="4 5" key="1">
    <citation type="submission" date="2016-09" db="EMBL/GenBank/DDBJ databases">
        <title>Complete genome sequence of microbes from the polar regions.</title>
        <authorList>
            <person name="Liao L."/>
            <person name="Chen B."/>
        </authorList>
    </citation>
    <scope>NUCLEOTIDE SEQUENCE [LARGE SCALE GENOMIC DNA]</scope>
    <source>
        <strain evidence="4 5">ZS314</strain>
    </source>
</reference>
<protein>
    <recommendedName>
        <fullName evidence="6">Oxidoreductase</fullName>
    </recommendedName>
</protein>
<keyword evidence="5" id="KW-1185">Reference proteome</keyword>
<evidence type="ECO:0000313" key="4">
    <source>
        <dbReference type="EMBL" id="QHO69727.1"/>
    </source>
</evidence>
<dbReference type="Gene3D" id="3.40.50.720">
    <property type="entry name" value="NAD(P)-binding Rossmann-like Domain"/>
    <property type="match status" value="1"/>
</dbReference>
<organism evidence="4 5">
    <name type="scientific">Marisediminicola antarctica</name>
    <dbReference type="NCBI Taxonomy" id="674079"/>
    <lineage>
        <taxon>Bacteria</taxon>
        <taxon>Bacillati</taxon>
        <taxon>Actinomycetota</taxon>
        <taxon>Actinomycetes</taxon>
        <taxon>Micrococcales</taxon>
        <taxon>Microbacteriaceae</taxon>
        <taxon>Marisediminicola</taxon>
    </lineage>
</organism>
<dbReference type="Pfam" id="PF00106">
    <property type="entry name" value="adh_short"/>
    <property type="match status" value="1"/>
</dbReference>
<dbReference type="EMBL" id="CP017146">
    <property type="protein sequence ID" value="QHO69727.1"/>
    <property type="molecule type" value="Genomic_DNA"/>
</dbReference>
<dbReference type="InterPro" id="IPR002347">
    <property type="entry name" value="SDR_fam"/>
</dbReference>
<evidence type="ECO:0000313" key="5">
    <source>
        <dbReference type="Proteomes" id="UP000464507"/>
    </source>
</evidence>